<dbReference type="InterPro" id="IPR050738">
    <property type="entry name" value="Sulfatase"/>
</dbReference>
<protein>
    <submittedName>
        <fullName evidence="5">Sulfatase-like hydrolase/transferase</fullName>
    </submittedName>
</protein>
<comment type="PTM">
    <text evidence="3">The conversion to 3-oxoalanine (also known as C-formylglycine, FGly), of a serine or cysteine residue in prokaryotes and of a cysteine residue in eukaryotes, is critical for catalytic activity.</text>
</comment>
<feature type="modified residue" description="3-oxoalanine (Ser)" evidence="3">
    <location>
        <position position="74"/>
    </location>
</feature>
<comment type="caution">
    <text evidence="5">The sequence shown here is derived from an EMBL/GenBank/DDBJ whole genome shotgun (WGS) entry which is preliminary data.</text>
</comment>
<feature type="domain" description="Sulfatase N-terminal" evidence="4">
    <location>
        <begin position="26"/>
        <end position="364"/>
    </location>
</feature>
<reference evidence="5" key="2">
    <citation type="journal article" date="2021" name="PeerJ">
        <title>Extensive microbial diversity within the chicken gut microbiome revealed by metagenomics and culture.</title>
        <authorList>
            <person name="Gilroy R."/>
            <person name="Ravi A."/>
            <person name="Getino M."/>
            <person name="Pursley I."/>
            <person name="Horton D.L."/>
            <person name="Alikhan N.F."/>
            <person name="Baker D."/>
            <person name="Gharbi K."/>
            <person name="Hall N."/>
            <person name="Watson M."/>
            <person name="Adriaenssens E.M."/>
            <person name="Foster-Nyarko E."/>
            <person name="Jarju S."/>
            <person name="Secka A."/>
            <person name="Antonio M."/>
            <person name="Oren A."/>
            <person name="Chaudhuri R.R."/>
            <person name="La Ragione R."/>
            <person name="Hildebrand F."/>
            <person name="Pallen M.J."/>
        </authorList>
    </citation>
    <scope>NUCLEOTIDE SEQUENCE</scope>
    <source>
        <strain evidence="5">20514</strain>
    </source>
</reference>
<proteinExistence type="inferred from homology"/>
<reference evidence="5" key="1">
    <citation type="submission" date="2020-10" db="EMBL/GenBank/DDBJ databases">
        <authorList>
            <person name="Gilroy R."/>
        </authorList>
    </citation>
    <scope>NUCLEOTIDE SEQUENCE</scope>
    <source>
        <strain evidence="5">20514</strain>
    </source>
</reference>
<evidence type="ECO:0000259" key="4">
    <source>
        <dbReference type="Pfam" id="PF00884"/>
    </source>
</evidence>
<sequence>MDKKFTLLTVFAGMTCAVSEARNALPNIVIIMSDQQRADLCGREGFPLEITPFVDSLAYRNAWFDKAYTSMPASSPARCSMFTGRYPSVTDVRTNHNLADISYGTDMLQVLREAGYTTALIGKNHAYLKPRDMDYWSAYGHWGKARPVTAAEKSTAEFLNEEAQGQWLEPSPIPLEEQQPYKIVDEAIGWIGTQAAQDRPFFAWVSFPEPHNPFQVCEPYYSMFSPDKLPATDSDRAALKFKDPSYGILAELEDTSCPDLAEDLPRLRGNYMGMIRLIDDQIRRLVNAAKEQGIYDNTIFIILSDHGDYCGEYGLIRKGAGLSDYLARIPMVWAGYGIANDGPEPLGACVSITDIFPTLCTAIGADIPLGVQGRSLWPMLTGGTYPEREFSSITVQRGFGGEAVPLDSTLTFAEEGALTEGKVASFDELNTWTQSGTSRMVRKGDWKLIIDSYGSGELYNLEKDPSELENLFYARKYRDVRDDLMIELLTWELRLQDPLPVPSRRYHFRTNEYNYHFNE</sequence>
<dbReference type="EMBL" id="JADIMQ010000027">
    <property type="protein sequence ID" value="MBO8448005.1"/>
    <property type="molecule type" value="Genomic_DNA"/>
</dbReference>
<dbReference type="GO" id="GO:0004065">
    <property type="term" value="F:arylsulfatase activity"/>
    <property type="evidence" value="ECO:0007669"/>
    <property type="project" value="TreeGrafter"/>
</dbReference>
<dbReference type="Proteomes" id="UP000810252">
    <property type="component" value="Unassembled WGS sequence"/>
</dbReference>
<dbReference type="PANTHER" id="PTHR42693:SF53">
    <property type="entry name" value="ENDO-4-O-SULFATASE"/>
    <property type="match status" value="1"/>
</dbReference>
<dbReference type="SUPFAM" id="SSF53649">
    <property type="entry name" value="Alkaline phosphatase-like"/>
    <property type="match status" value="1"/>
</dbReference>
<dbReference type="InterPro" id="IPR000917">
    <property type="entry name" value="Sulfatase_N"/>
</dbReference>
<accession>A0A9D9HBI8</accession>
<dbReference type="PANTHER" id="PTHR42693">
    <property type="entry name" value="ARYLSULFATASE FAMILY MEMBER"/>
    <property type="match status" value="1"/>
</dbReference>
<dbReference type="AlphaFoldDB" id="A0A9D9HBI8"/>
<keyword evidence="2 5" id="KW-0378">Hydrolase</keyword>
<evidence type="ECO:0000313" key="5">
    <source>
        <dbReference type="EMBL" id="MBO8448005.1"/>
    </source>
</evidence>
<evidence type="ECO:0000256" key="2">
    <source>
        <dbReference type="ARBA" id="ARBA00022801"/>
    </source>
</evidence>
<evidence type="ECO:0000256" key="3">
    <source>
        <dbReference type="PIRSR" id="PIRSR600917-52"/>
    </source>
</evidence>
<dbReference type="Pfam" id="PF00884">
    <property type="entry name" value="Sulfatase"/>
    <property type="match status" value="1"/>
</dbReference>
<dbReference type="Gene3D" id="3.40.720.10">
    <property type="entry name" value="Alkaline Phosphatase, subunit A"/>
    <property type="match status" value="1"/>
</dbReference>
<organism evidence="5 6">
    <name type="scientific">Candidatus Cryptobacteroides merdigallinarum</name>
    <dbReference type="NCBI Taxonomy" id="2840770"/>
    <lineage>
        <taxon>Bacteria</taxon>
        <taxon>Pseudomonadati</taxon>
        <taxon>Bacteroidota</taxon>
        <taxon>Bacteroidia</taxon>
        <taxon>Bacteroidales</taxon>
        <taxon>Candidatus Cryptobacteroides</taxon>
    </lineage>
</organism>
<comment type="similarity">
    <text evidence="1">Belongs to the sulfatase family.</text>
</comment>
<name>A0A9D9HBI8_9BACT</name>
<dbReference type="InterPro" id="IPR017850">
    <property type="entry name" value="Alkaline_phosphatase_core_sf"/>
</dbReference>
<evidence type="ECO:0000313" key="6">
    <source>
        <dbReference type="Proteomes" id="UP000810252"/>
    </source>
</evidence>
<evidence type="ECO:0000256" key="1">
    <source>
        <dbReference type="ARBA" id="ARBA00008779"/>
    </source>
</evidence>
<gene>
    <name evidence="5" type="ORF">IAC29_01880</name>
</gene>